<comment type="caution">
    <text evidence="4">The sequence shown here is derived from an EMBL/GenBank/DDBJ whole genome shotgun (WGS) entry which is preliminary data.</text>
</comment>
<sequence>MTQENAESNARKMHSMSGRNLQRFIKNYRADDAERQRLRMINGSSRCKPTKNETLQAFVDARRLEYDLIGQKVLKTCHAAKATKESSLLRQHRQVWSRECPRLQKAEEQAEEDIHHFLNQIKPNDITDTAIFLLQQYGESVEREQEAFRISTVEPVYQLRDDLSFRLGKVDDQQLNEHPSNWEQVKQQINFVKDQQTDIIAKLNAEYQDTEQQIMDLGLEKYISSTSDTLVSSETIPEEVLHSECPYPDLMDSLIQAFQSLSQRYQDRLQNLKEQLEKTDKFCGWCPDDHQQFQFTVSMYTHDIPNYRALCMDMLMRQFPDRTRLELMHHERLWDVQRFTQTQIRVVTQQWQRDLQELLDRALVTLQEAKHTHQEELEHHRDRQQQQDICFQLREKLQQWRAQQEEVSKLESAIEARRQEQEEERLKKEEEKDAALRSQQKEKLRLFYLKQQRRREVLEQRDQERLAALRSVMEEEARRDRQRVQFRTDVLQQRMKEREMQELQQQREEQERRDRLEALRKQVEVLAEADPERMMRDTEAWRSRHLNEKESELQRPLFSINTYTDKQIASDPRVRAEQAFREAGVHQNQYAKEVLSQIRPTKPPRHDTKSTLKF</sequence>
<feature type="coiled-coil region" evidence="2">
    <location>
        <begin position="255"/>
        <end position="282"/>
    </location>
</feature>
<keyword evidence="5" id="KW-1185">Reference proteome</keyword>
<dbReference type="EMBL" id="JAHHUM010002893">
    <property type="protein sequence ID" value="KAK5600247.1"/>
    <property type="molecule type" value="Genomic_DNA"/>
</dbReference>
<reference evidence="4 5" key="1">
    <citation type="submission" date="2021-06" db="EMBL/GenBank/DDBJ databases">
        <authorList>
            <person name="Palmer J.M."/>
        </authorList>
    </citation>
    <scope>NUCLEOTIDE SEQUENCE [LARGE SCALE GENOMIC DNA]</scope>
    <source>
        <strain evidence="4 5">MEX-2019</strain>
        <tissue evidence="4">Muscle</tissue>
    </source>
</reference>
<dbReference type="AlphaFoldDB" id="A0AAV9QVB2"/>
<feature type="coiled-coil region" evidence="2">
    <location>
        <begin position="493"/>
        <end position="526"/>
    </location>
</feature>
<organism evidence="4 5">
    <name type="scientific">Crenichthys baileyi</name>
    <name type="common">White River springfish</name>
    <dbReference type="NCBI Taxonomy" id="28760"/>
    <lineage>
        <taxon>Eukaryota</taxon>
        <taxon>Metazoa</taxon>
        <taxon>Chordata</taxon>
        <taxon>Craniata</taxon>
        <taxon>Vertebrata</taxon>
        <taxon>Euteleostomi</taxon>
        <taxon>Actinopterygii</taxon>
        <taxon>Neopterygii</taxon>
        <taxon>Teleostei</taxon>
        <taxon>Neoteleostei</taxon>
        <taxon>Acanthomorphata</taxon>
        <taxon>Ovalentaria</taxon>
        <taxon>Atherinomorphae</taxon>
        <taxon>Cyprinodontiformes</taxon>
        <taxon>Goodeidae</taxon>
        <taxon>Crenichthys</taxon>
    </lineage>
</organism>
<feature type="compositionally biased region" description="Basic and acidic residues" evidence="3">
    <location>
        <begin position="604"/>
        <end position="614"/>
    </location>
</feature>
<dbReference type="PANTHER" id="PTHR21549:SF1">
    <property type="entry name" value="COILED-COIL DOMAIN-CONTAINING PROTEIN 148"/>
    <property type="match status" value="1"/>
</dbReference>
<evidence type="ECO:0000313" key="4">
    <source>
        <dbReference type="EMBL" id="KAK5600247.1"/>
    </source>
</evidence>
<evidence type="ECO:0000313" key="5">
    <source>
        <dbReference type="Proteomes" id="UP001311232"/>
    </source>
</evidence>
<protein>
    <recommendedName>
        <fullName evidence="6">Coiled-coil domain-containing protein 148</fullName>
    </recommendedName>
</protein>
<proteinExistence type="predicted"/>
<dbReference type="Proteomes" id="UP001311232">
    <property type="component" value="Unassembled WGS sequence"/>
</dbReference>
<dbReference type="InterPro" id="IPR039902">
    <property type="entry name" value="CCDC148/CCDC112"/>
</dbReference>
<feature type="region of interest" description="Disordered" evidence="3">
    <location>
        <begin position="1"/>
        <end position="20"/>
    </location>
</feature>
<feature type="region of interest" description="Disordered" evidence="3">
    <location>
        <begin position="595"/>
        <end position="614"/>
    </location>
</feature>
<evidence type="ECO:0000256" key="2">
    <source>
        <dbReference type="SAM" id="Coils"/>
    </source>
</evidence>
<name>A0AAV9QVB2_9TELE</name>
<keyword evidence="1 2" id="KW-0175">Coiled coil</keyword>
<dbReference type="PANTHER" id="PTHR21549">
    <property type="entry name" value="MUTATED IN BLADDER CANCER 1"/>
    <property type="match status" value="1"/>
</dbReference>
<accession>A0AAV9QVB2</accession>
<evidence type="ECO:0000256" key="3">
    <source>
        <dbReference type="SAM" id="MobiDB-lite"/>
    </source>
</evidence>
<feature type="coiled-coil region" evidence="2">
    <location>
        <begin position="193"/>
        <end position="220"/>
    </location>
</feature>
<evidence type="ECO:0008006" key="6">
    <source>
        <dbReference type="Google" id="ProtNLM"/>
    </source>
</evidence>
<evidence type="ECO:0000256" key="1">
    <source>
        <dbReference type="ARBA" id="ARBA00023054"/>
    </source>
</evidence>
<gene>
    <name evidence="4" type="ORF">CRENBAI_003770</name>
</gene>
<feature type="coiled-coil region" evidence="2">
    <location>
        <begin position="409"/>
        <end position="439"/>
    </location>
</feature>